<proteinExistence type="predicted"/>
<gene>
    <name evidence="5" type="ordered locus">Nham_1902</name>
</gene>
<dbReference type="InterPro" id="IPR000644">
    <property type="entry name" value="CBS_dom"/>
</dbReference>
<dbReference type="InterPro" id="IPR007055">
    <property type="entry name" value="BON_dom"/>
</dbReference>
<feature type="domain" description="CBS" evidence="4">
    <location>
        <begin position="94"/>
        <end position="153"/>
    </location>
</feature>
<dbReference type="PANTHER" id="PTHR43080">
    <property type="entry name" value="CBS DOMAIN-CONTAINING PROTEIN CBSX3, MITOCHONDRIAL"/>
    <property type="match status" value="1"/>
</dbReference>
<evidence type="ECO:0000256" key="1">
    <source>
        <dbReference type="ARBA" id="ARBA00023122"/>
    </source>
</evidence>
<dbReference type="PANTHER" id="PTHR43080:SF26">
    <property type="entry name" value="REGULATORY PROTEIN"/>
    <property type="match status" value="1"/>
</dbReference>
<dbReference type="InterPro" id="IPR017080">
    <property type="entry name" value="UCP036990_CBS_BON"/>
</dbReference>
<evidence type="ECO:0000256" key="2">
    <source>
        <dbReference type="PROSITE-ProRule" id="PRU00703"/>
    </source>
</evidence>
<dbReference type="Gene3D" id="3.30.1340.30">
    <property type="match status" value="1"/>
</dbReference>
<dbReference type="Pfam" id="PF04972">
    <property type="entry name" value="BON"/>
    <property type="match status" value="1"/>
</dbReference>
<dbReference type="STRING" id="323097.Nham_1902"/>
<dbReference type="InterPro" id="IPR051257">
    <property type="entry name" value="Diverse_CBS-Domain"/>
</dbReference>
<evidence type="ECO:0000259" key="3">
    <source>
        <dbReference type="PROSITE" id="PS50914"/>
    </source>
</evidence>
<dbReference type="Pfam" id="PF00571">
    <property type="entry name" value="CBS"/>
    <property type="match status" value="2"/>
</dbReference>
<dbReference type="eggNOG" id="COG2823">
    <property type="taxonomic scope" value="Bacteria"/>
</dbReference>
<dbReference type="PIRSF" id="PIRSF036990">
    <property type="entry name" value="UCP036990_CBS_BON"/>
    <property type="match status" value="1"/>
</dbReference>
<dbReference type="eggNOG" id="COG0517">
    <property type="taxonomic scope" value="Bacteria"/>
</dbReference>
<dbReference type="SUPFAM" id="SSF54631">
    <property type="entry name" value="CBS-domain pair"/>
    <property type="match status" value="1"/>
</dbReference>
<evidence type="ECO:0000313" key="6">
    <source>
        <dbReference type="Proteomes" id="UP000001953"/>
    </source>
</evidence>
<dbReference type="EMBL" id="CP000319">
    <property type="protein sequence ID" value="ABE62710.1"/>
    <property type="molecule type" value="Genomic_DNA"/>
</dbReference>
<dbReference type="Gene3D" id="3.10.580.10">
    <property type="entry name" value="CBS-domain"/>
    <property type="match status" value="1"/>
</dbReference>
<keyword evidence="1 2" id="KW-0129">CBS domain</keyword>
<name>Q1QM37_NITHX</name>
<dbReference type="PROSITE" id="PS50914">
    <property type="entry name" value="BON"/>
    <property type="match status" value="1"/>
</dbReference>
<sequence length="231" mass="25153">MQARDVMVSPVITVGKIATVRDVAKILLEKRISAVPVVDNVGKVIGIVTESDLMHRAEAGTERPYSWWVHFLAGDATMAADYVKSHATRIEDVMTTDVVTATPETLLHEIAMLFEERQIKRVPIVNNDGDLVGIVSRANLIQAVASARPKLEMTLPDSTIRQKLLDELKKKSWAHTHNLGVTVTNGVVDLWGYAVSADQRGAIRVAAEAIPGVTAVNDHLADSSTFVWTPG</sequence>
<dbReference type="RefSeq" id="WP_011510390.1">
    <property type="nucleotide sequence ID" value="NC_007964.1"/>
</dbReference>
<protein>
    <submittedName>
        <fullName evidence="5">CBS domain containing membrane protein</fullName>
    </submittedName>
</protein>
<evidence type="ECO:0000259" key="4">
    <source>
        <dbReference type="PROSITE" id="PS51371"/>
    </source>
</evidence>
<dbReference type="CDD" id="cd04586">
    <property type="entry name" value="CBS_pair_BON_assoc"/>
    <property type="match status" value="1"/>
</dbReference>
<dbReference type="AlphaFoldDB" id="Q1QM37"/>
<feature type="domain" description="BON" evidence="3">
    <location>
        <begin position="156"/>
        <end position="224"/>
    </location>
</feature>
<feature type="domain" description="CBS" evidence="4">
    <location>
        <begin position="7"/>
        <end position="63"/>
    </location>
</feature>
<reference evidence="5 6" key="1">
    <citation type="submission" date="2006-03" db="EMBL/GenBank/DDBJ databases">
        <title>Complete sequence of chromosome of Nitrobacter hamburgensis X14.</title>
        <authorList>
            <consortium name="US DOE Joint Genome Institute"/>
            <person name="Copeland A."/>
            <person name="Lucas S."/>
            <person name="Lapidus A."/>
            <person name="Barry K."/>
            <person name="Detter J.C."/>
            <person name="Glavina del Rio T."/>
            <person name="Hammon N."/>
            <person name="Israni S."/>
            <person name="Dalin E."/>
            <person name="Tice H."/>
            <person name="Pitluck S."/>
            <person name="Chain P."/>
            <person name="Malfatti S."/>
            <person name="Shin M."/>
            <person name="Vergez L."/>
            <person name="Schmutz J."/>
            <person name="Larimer F."/>
            <person name="Land M."/>
            <person name="Hauser L."/>
            <person name="Kyrpides N."/>
            <person name="Ivanova N."/>
            <person name="Ward B."/>
            <person name="Arp D."/>
            <person name="Klotz M."/>
            <person name="Stein L."/>
            <person name="O'Mullan G."/>
            <person name="Starkenburg S."/>
            <person name="Sayavedra L."/>
            <person name="Poret-Peterson A.T."/>
            <person name="Gentry M.E."/>
            <person name="Bruce D."/>
            <person name="Richardson P."/>
        </authorList>
    </citation>
    <scope>NUCLEOTIDE SEQUENCE [LARGE SCALE GENOMIC DNA]</scope>
    <source>
        <strain evidence="6">DSM 10229 / NCIMB 13809 / X14</strain>
    </source>
</reference>
<dbReference type="SMART" id="SM00116">
    <property type="entry name" value="CBS"/>
    <property type="match status" value="2"/>
</dbReference>
<keyword evidence="6" id="KW-1185">Reference proteome</keyword>
<dbReference type="OrthoDB" id="9783590at2"/>
<accession>Q1QM37</accession>
<dbReference type="HOGENOM" id="CLU_040681_1_0_5"/>
<evidence type="ECO:0000313" key="5">
    <source>
        <dbReference type="EMBL" id="ABE62710.1"/>
    </source>
</evidence>
<dbReference type="PROSITE" id="PS51371">
    <property type="entry name" value="CBS"/>
    <property type="match status" value="2"/>
</dbReference>
<organism evidence="5 6">
    <name type="scientific">Nitrobacter hamburgensis (strain DSM 10229 / NCIMB 13809 / X14)</name>
    <dbReference type="NCBI Taxonomy" id="323097"/>
    <lineage>
        <taxon>Bacteria</taxon>
        <taxon>Pseudomonadati</taxon>
        <taxon>Pseudomonadota</taxon>
        <taxon>Alphaproteobacteria</taxon>
        <taxon>Hyphomicrobiales</taxon>
        <taxon>Nitrobacteraceae</taxon>
        <taxon>Nitrobacter</taxon>
    </lineage>
</organism>
<dbReference type="KEGG" id="nha:Nham_1902"/>
<dbReference type="Proteomes" id="UP000001953">
    <property type="component" value="Chromosome"/>
</dbReference>
<dbReference type="InterPro" id="IPR046342">
    <property type="entry name" value="CBS_dom_sf"/>
</dbReference>